<keyword evidence="3" id="KW-1185">Reference proteome</keyword>
<dbReference type="Proteomes" id="UP001501867">
    <property type="component" value="Unassembled WGS sequence"/>
</dbReference>
<gene>
    <name evidence="2" type="ORF">GCM10010302_25560</name>
</gene>
<proteinExistence type="predicted"/>
<organism evidence="2 3">
    <name type="scientific">Streptomyces polychromogenes</name>
    <dbReference type="NCBI Taxonomy" id="67342"/>
    <lineage>
        <taxon>Bacteria</taxon>
        <taxon>Bacillati</taxon>
        <taxon>Actinomycetota</taxon>
        <taxon>Actinomycetes</taxon>
        <taxon>Kitasatosporales</taxon>
        <taxon>Streptomycetaceae</taxon>
        <taxon>Streptomyces</taxon>
    </lineage>
</organism>
<comment type="caution">
    <text evidence="2">The sequence shown here is derived from an EMBL/GenBank/DDBJ whole genome shotgun (WGS) entry which is preliminary data.</text>
</comment>
<evidence type="ECO:0000313" key="3">
    <source>
        <dbReference type="Proteomes" id="UP001501867"/>
    </source>
</evidence>
<evidence type="ECO:0000256" key="1">
    <source>
        <dbReference type="SAM" id="MobiDB-lite"/>
    </source>
</evidence>
<evidence type="ECO:0000313" key="2">
    <source>
        <dbReference type="EMBL" id="GAA0286166.1"/>
    </source>
</evidence>
<dbReference type="RefSeq" id="WP_344157373.1">
    <property type="nucleotide sequence ID" value="NZ_BAAABV010000015.1"/>
</dbReference>
<reference evidence="3" key="1">
    <citation type="journal article" date="2019" name="Int. J. Syst. Evol. Microbiol.">
        <title>The Global Catalogue of Microorganisms (GCM) 10K type strain sequencing project: providing services to taxonomists for standard genome sequencing and annotation.</title>
        <authorList>
            <consortium name="The Broad Institute Genomics Platform"/>
            <consortium name="The Broad Institute Genome Sequencing Center for Infectious Disease"/>
            <person name="Wu L."/>
            <person name="Ma J."/>
        </authorList>
    </citation>
    <scope>NUCLEOTIDE SEQUENCE [LARGE SCALE GENOMIC DNA]</scope>
    <source>
        <strain evidence="3">JCM 4505</strain>
    </source>
</reference>
<feature type="region of interest" description="Disordered" evidence="1">
    <location>
        <begin position="162"/>
        <end position="192"/>
    </location>
</feature>
<sequence>MYGTKAALALLSDQRNRSLFDRAEPALIDGLLPWTRLVRDEKAEVSGERVDLLRYAPAHWEDQRRVRPVTEDFPAPGGGAPGPAVLTWGVFLAGRGYGGAYLRGTTEVGAGVISSGRGGRLGTLFLCDDAPEGAPRTPAATLRPGGHGEAVANVPGNASVMYEPFAPPAPRPAPGDRGDRSGTLRGLLLHGE</sequence>
<accession>A0ABP3F287</accession>
<dbReference type="EMBL" id="BAAABV010000015">
    <property type="protein sequence ID" value="GAA0286166.1"/>
    <property type="molecule type" value="Genomic_DNA"/>
</dbReference>
<protein>
    <submittedName>
        <fullName evidence="2">Uncharacterized protein</fullName>
    </submittedName>
</protein>
<name>A0ABP3F287_9ACTN</name>